<feature type="region of interest" description="Disordered" evidence="4">
    <location>
        <begin position="362"/>
        <end position="383"/>
    </location>
</feature>
<name>A0AAE1JPE4_9FABA</name>
<reference evidence="5" key="1">
    <citation type="submission" date="2023-10" db="EMBL/GenBank/DDBJ databases">
        <title>Chromosome-level genome of the transformable northern wattle, Acacia crassicarpa.</title>
        <authorList>
            <person name="Massaro I."/>
            <person name="Sinha N.R."/>
            <person name="Poethig S."/>
            <person name="Leichty A.R."/>
        </authorList>
    </citation>
    <scope>NUCLEOTIDE SEQUENCE</scope>
    <source>
        <strain evidence="5">Acra3RX</strain>
        <tissue evidence="5">Leaf</tissue>
    </source>
</reference>
<feature type="compositionally biased region" description="Polar residues" evidence="4">
    <location>
        <begin position="46"/>
        <end position="56"/>
    </location>
</feature>
<protein>
    <recommendedName>
        <fullName evidence="7">Filament-like plant protein</fullName>
    </recommendedName>
</protein>
<dbReference type="InterPro" id="IPR008587">
    <property type="entry name" value="FPP_plant"/>
</dbReference>
<sequence length="655" mass="73999">MILQLVKMNRRSWLWRRKSSDKSLAETESSESMSSHSERFFDDQAYPTQTTSTSPEVMSEAASNEEAVTDVKILKEKLSAALLSISVKEDLIKQHANVAEEAISGWEKAEDDVLSFKQQLDAAKKNNSYLEERVNQLDRALKECVRQLQQAREEQEQKIHEAVVNNSLIWESKKSELEGKVVELEAQLQTAKAETTTSISSDLRQKLEAVEKENASLKLELQSRLQQIEFMITETDLSTQAAEAVSKQYLESITKIAKLEAECRRLKAIAHKTCFAHDHRSWTASSVYVNSFTDSLSESGERLNTVENNTDEFEPSRSNSSTSALIQFKNEKATGKISRAASIEINLMDDFLDMERLAALPDTESGSSFPEAAPSLDQPKSDQNLANTDLEYLIERNSELDEQLKKMEANKLEVEMELAECQEQLHASESQIKDAEFKIAELHTQLDILKKSNQEAYEELEEARTKNEVACSKLTALQTEVQELISKIGSLEEEIQKEQALSAESNAKREKLEDELSRIKQDAQLQREAEIQDREGITSELKLKQEKELSLAASRFSECQRTIATIGQRLQSLATLEDLPHEHDSQKPMELTSEAKQSPKSADQVLKLRRSDLNSQKRDFLSSISRIPSIASEKSRNGFGNSFPRSKSVSRAGRR</sequence>
<comment type="similarity">
    <text evidence="1">Belongs to the FPP family.</text>
</comment>
<feature type="compositionally biased region" description="Polar residues" evidence="4">
    <location>
        <begin position="638"/>
        <end position="649"/>
    </location>
</feature>
<evidence type="ECO:0000256" key="4">
    <source>
        <dbReference type="SAM" id="MobiDB-lite"/>
    </source>
</evidence>
<feature type="region of interest" description="Disordered" evidence="4">
    <location>
        <begin position="624"/>
        <end position="655"/>
    </location>
</feature>
<keyword evidence="2 3" id="KW-0175">Coiled coil</keyword>
<dbReference type="EMBL" id="JAWXYG010000012">
    <property type="protein sequence ID" value="KAK4256834.1"/>
    <property type="molecule type" value="Genomic_DNA"/>
</dbReference>
<feature type="coiled-coil region" evidence="3">
    <location>
        <begin position="106"/>
        <end position="227"/>
    </location>
</feature>
<accession>A0AAE1JPE4</accession>
<dbReference type="Pfam" id="PF05911">
    <property type="entry name" value="FPP"/>
    <property type="match status" value="3"/>
</dbReference>
<feature type="region of interest" description="Disordered" evidence="4">
    <location>
        <begin position="24"/>
        <end position="60"/>
    </location>
</feature>
<feature type="region of interest" description="Disordered" evidence="4">
    <location>
        <begin position="581"/>
        <end position="611"/>
    </location>
</feature>
<dbReference type="AlphaFoldDB" id="A0AAE1JPE4"/>
<dbReference type="PANTHER" id="PTHR31580">
    <property type="entry name" value="FILAMENT-LIKE PLANT PROTEIN 4"/>
    <property type="match status" value="1"/>
</dbReference>
<organism evidence="5 6">
    <name type="scientific">Acacia crassicarpa</name>
    <name type="common">northern wattle</name>
    <dbReference type="NCBI Taxonomy" id="499986"/>
    <lineage>
        <taxon>Eukaryota</taxon>
        <taxon>Viridiplantae</taxon>
        <taxon>Streptophyta</taxon>
        <taxon>Embryophyta</taxon>
        <taxon>Tracheophyta</taxon>
        <taxon>Spermatophyta</taxon>
        <taxon>Magnoliopsida</taxon>
        <taxon>eudicotyledons</taxon>
        <taxon>Gunneridae</taxon>
        <taxon>Pentapetalae</taxon>
        <taxon>rosids</taxon>
        <taxon>fabids</taxon>
        <taxon>Fabales</taxon>
        <taxon>Fabaceae</taxon>
        <taxon>Caesalpinioideae</taxon>
        <taxon>mimosoid clade</taxon>
        <taxon>Acacieae</taxon>
        <taxon>Acacia</taxon>
    </lineage>
</organism>
<feature type="coiled-coil region" evidence="3">
    <location>
        <begin position="390"/>
        <end position="529"/>
    </location>
</feature>
<evidence type="ECO:0000313" key="6">
    <source>
        <dbReference type="Proteomes" id="UP001293593"/>
    </source>
</evidence>
<proteinExistence type="inferred from homology"/>
<evidence type="ECO:0000256" key="3">
    <source>
        <dbReference type="SAM" id="Coils"/>
    </source>
</evidence>
<feature type="compositionally biased region" description="Low complexity" evidence="4">
    <location>
        <begin position="26"/>
        <end position="35"/>
    </location>
</feature>
<evidence type="ECO:0008006" key="7">
    <source>
        <dbReference type="Google" id="ProtNLM"/>
    </source>
</evidence>
<evidence type="ECO:0000256" key="1">
    <source>
        <dbReference type="ARBA" id="ARBA00005921"/>
    </source>
</evidence>
<dbReference type="Proteomes" id="UP001293593">
    <property type="component" value="Unassembled WGS sequence"/>
</dbReference>
<evidence type="ECO:0000256" key="2">
    <source>
        <dbReference type="ARBA" id="ARBA00023054"/>
    </source>
</evidence>
<gene>
    <name evidence="5" type="ORF">QN277_006507</name>
</gene>
<comment type="caution">
    <text evidence="5">The sequence shown here is derived from an EMBL/GenBank/DDBJ whole genome shotgun (WGS) entry which is preliminary data.</text>
</comment>
<evidence type="ECO:0000313" key="5">
    <source>
        <dbReference type="EMBL" id="KAK4256834.1"/>
    </source>
</evidence>
<keyword evidence="6" id="KW-1185">Reference proteome</keyword>
<dbReference type="PANTHER" id="PTHR31580:SF49">
    <property type="entry name" value="FILAMENT-LIKE PLANT PROTEIN 3"/>
    <property type="match status" value="1"/>
</dbReference>